<evidence type="ECO:0000313" key="3">
    <source>
        <dbReference type="Proteomes" id="UP000275267"/>
    </source>
</evidence>
<dbReference type="AlphaFoldDB" id="A0A3L6RS44"/>
<dbReference type="EMBL" id="PQIB02000007">
    <property type="protein sequence ID" value="RLN07827.1"/>
    <property type="molecule type" value="Genomic_DNA"/>
</dbReference>
<comment type="caution">
    <text evidence="2">The sequence shown here is derived from an EMBL/GenBank/DDBJ whole genome shotgun (WGS) entry which is preliminary data.</text>
</comment>
<feature type="compositionally biased region" description="Pro residues" evidence="1">
    <location>
        <begin position="12"/>
        <end position="25"/>
    </location>
</feature>
<evidence type="ECO:0000313" key="2">
    <source>
        <dbReference type="EMBL" id="RLN07827.1"/>
    </source>
</evidence>
<reference evidence="3" key="1">
    <citation type="journal article" date="2019" name="Nat. Commun.">
        <title>The genome of broomcorn millet.</title>
        <authorList>
            <person name="Zou C."/>
            <person name="Miki D."/>
            <person name="Li D."/>
            <person name="Tang Q."/>
            <person name="Xiao L."/>
            <person name="Rajput S."/>
            <person name="Deng P."/>
            <person name="Jia W."/>
            <person name="Huang R."/>
            <person name="Zhang M."/>
            <person name="Sun Y."/>
            <person name="Hu J."/>
            <person name="Fu X."/>
            <person name="Schnable P.S."/>
            <person name="Li F."/>
            <person name="Zhang H."/>
            <person name="Feng B."/>
            <person name="Zhu X."/>
            <person name="Liu R."/>
            <person name="Schnable J.C."/>
            <person name="Zhu J.-K."/>
            <person name="Zhang H."/>
        </authorList>
    </citation>
    <scope>NUCLEOTIDE SEQUENCE [LARGE SCALE GENOMIC DNA]</scope>
</reference>
<organism evidence="2 3">
    <name type="scientific">Panicum miliaceum</name>
    <name type="common">Proso millet</name>
    <name type="synonym">Broomcorn millet</name>
    <dbReference type="NCBI Taxonomy" id="4540"/>
    <lineage>
        <taxon>Eukaryota</taxon>
        <taxon>Viridiplantae</taxon>
        <taxon>Streptophyta</taxon>
        <taxon>Embryophyta</taxon>
        <taxon>Tracheophyta</taxon>
        <taxon>Spermatophyta</taxon>
        <taxon>Magnoliopsida</taxon>
        <taxon>Liliopsida</taxon>
        <taxon>Poales</taxon>
        <taxon>Poaceae</taxon>
        <taxon>PACMAD clade</taxon>
        <taxon>Panicoideae</taxon>
        <taxon>Panicodae</taxon>
        <taxon>Paniceae</taxon>
        <taxon>Panicinae</taxon>
        <taxon>Panicum</taxon>
        <taxon>Panicum sect. Panicum</taxon>
    </lineage>
</organism>
<feature type="region of interest" description="Disordered" evidence="1">
    <location>
        <begin position="1"/>
        <end position="53"/>
    </location>
</feature>
<dbReference type="Proteomes" id="UP000275267">
    <property type="component" value="Unassembled WGS sequence"/>
</dbReference>
<evidence type="ECO:0000256" key="1">
    <source>
        <dbReference type="SAM" id="MobiDB-lite"/>
    </source>
</evidence>
<name>A0A3L6RS44_PANMI</name>
<sequence length="149" mass="14976">MSASVSSRGHRWPPPDPDAPAPPAPTSAGTSSSCRPAAVATLEPPAGNSSKLPLVAPAAAGCSSIGGGGMMMAETDAGPVGVGENGSVPAVVRAMYGDPAPPWWCSMAAATSQGLGNRKLRHHLTSAATTQRCLSRLRATSTCYQLPLV</sequence>
<proteinExistence type="predicted"/>
<accession>A0A3L6RS44</accession>
<protein>
    <submittedName>
        <fullName evidence="2">Uncharacterized protein</fullName>
    </submittedName>
</protein>
<keyword evidence="3" id="KW-1185">Reference proteome</keyword>
<gene>
    <name evidence="2" type="ORF">C2845_PM11G10870</name>
</gene>